<dbReference type="AlphaFoldDB" id="A0A6J3LRN6"/>
<reference evidence="3" key="3">
    <citation type="submission" date="2025-08" db="UniProtKB">
        <authorList>
            <consortium name="RefSeq"/>
        </authorList>
    </citation>
    <scope>IDENTIFICATION</scope>
    <source>
        <strain evidence="3">CBS 342.82</strain>
    </source>
</reference>
<evidence type="ECO:0000313" key="2">
    <source>
        <dbReference type="Proteomes" id="UP000504637"/>
    </source>
</evidence>
<dbReference type="RefSeq" id="XP_033454975.1">
    <property type="nucleotide sequence ID" value="XM_033606075.1"/>
</dbReference>
<name>A0A6J3LRN6_9PEZI</name>
<accession>A0A6J3LRN6</accession>
<evidence type="ECO:0000313" key="3">
    <source>
        <dbReference type="RefSeq" id="XP_033454975.1"/>
    </source>
</evidence>
<sequence length="291" mass="33148">MGDAQMTQQADDGPPFPTFTERKVQDGISPWASEAYSRLIWPITGEFPSAISVMKVRQSNTGDAEPLFNPATGEWHEIASHSITRKKVSAIEVLVRNLDAWSYVWEYNHMDHADPKIPGCEYITYGDLSDDDRPFTANPMREDWTWDWEEDSDKEFLVRCCGEDRPLGKAGRTMEVRPSEGNDFVTVKDYVGAVHPWIVSMRDDIIGALETEFPCHPSTNLKLSTDRNDAPRHRIEPAEYWDMQNPSSRIQLFRTDNARNGVANWDRPGLTIEELEACARAGTAQEYLIHI</sequence>
<feature type="region of interest" description="Disordered" evidence="1">
    <location>
        <begin position="1"/>
        <end position="22"/>
    </location>
</feature>
<dbReference type="OrthoDB" id="3944545at2759"/>
<dbReference type="GeneID" id="54363875"/>
<organism evidence="3">
    <name type="scientific">Dissoconium aciculare CBS 342.82</name>
    <dbReference type="NCBI Taxonomy" id="1314786"/>
    <lineage>
        <taxon>Eukaryota</taxon>
        <taxon>Fungi</taxon>
        <taxon>Dikarya</taxon>
        <taxon>Ascomycota</taxon>
        <taxon>Pezizomycotina</taxon>
        <taxon>Dothideomycetes</taxon>
        <taxon>Dothideomycetidae</taxon>
        <taxon>Mycosphaerellales</taxon>
        <taxon>Dissoconiaceae</taxon>
        <taxon>Dissoconium</taxon>
    </lineage>
</organism>
<feature type="compositionally biased region" description="Polar residues" evidence="1">
    <location>
        <begin position="1"/>
        <end position="10"/>
    </location>
</feature>
<proteinExistence type="predicted"/>
<keyword evidence="2" id="KW-1185">Reference proteome</keyword>
<gene>
    <name evidence="3" type="ORF">K489DRAFT_385335</name>
</gene>
<dbReference type="Proteomes" id="UP000504637">
    <property type="component" value="Unplaced"/>
</dbReference>
<reference evidence="3" key="1">
    <citation type="submission" date="2020-01" db="EMBL/GenBank/DDBJ databases">
        <authorList>
            <consortium name="DOE Joint Genome Institute"/>
            <person name="Haridas S."/>
            <person name="Albert R."/>
            <person name="Binder M."/>
            <person name="Bloem J."/>
            <person name="Labutti K."/>
            <person name="Salamov A."/>
            <person name="Andreopoulos B."/>
            <person name="Baker S.E."/>
            <person name="Barry K."/>
            <person name="Bills G."/>
            <person name="Bluhm B.H."/>
            <person name="Cannon C."/>
            <person name="Castanera R."/>
            <person name="Culley D.E."/>
            <person name="Daum C."/>
            <person name="Ezra D."/>
            <person name="Gonzalez J.B."/>
            <person name="Henrissat B."/>
            <person name="Kuo A."/>
            <person name="Liang C."/>
            <person name="Lipzen A."/>
            <person name="Lutzoni F."/>
            <person name="Magnuson J."/>
            <person name="Mondo S."/>
            <person name="Nolan M."/>
            <person name="Ohm R."/>
            <person name="Pangilinan J."/>
            <person name="Park H.-J."/>
            <person name="Ramirez L."/>
            <person name="Alfaro M."/>
            <person name="Sun H."/>
            <person name="Tritt A."/>
            <person name="Yoshinaga Y."/>
            <person name="Zwiers L.-H."/>
            <person name="Turgeon B.G."/>
            <person name="Goodwin S.B."/>
            <person name="Spatafora J.W."/>
            <person name="Crous P.W."/>
            <person name="Grigoriev I.V."/>
        </authorList>
    </citation>
    <scope>NUCLEOTIDE SEQUENCE</scope>
    <source>
        <strain evidence="3">CBS 342.82</strain>
    </source>
</reference>
<protein>
    <submittedName>
        <fullName evidence="3">Uncharacterized protein</fullName>
    </submittedName>
</protein>
<reference evidence="3" key="2">
    <citation type="submission" date="2020-04" db="EMBL/GenBank/DDBJ databases">
        <authorList>
            <consortium name="NCBI Genome Project"/>
        </authorList>
    </citation>
    <scope>NUCLEOTIDE SEQUENCE</scope>
    <source>
        <strain evidence="3">CBS 342.82</strain>
    </source>
</reference>
<evidence type="ECO:0000256" key="1">
    <source>
        <dbReference type="SAM" id="MobiDB-lite"/>
    </source>
</evidence>